<proteinExistence type="predicted"/>
<comment type="caution">
    <text evidence="2">The sequence shown here is derived from an EMBL/GenBank/DDBJ whole genome shotgun (WGS) entry which is preliminary data.</text>
</comment>
<reference evidence="3" key="1">
    <citation type="submission" date="2017-09" db="EMBL/GenBank/DDBJ databases">
        <title>Depth-based differentiation of microbial function through sediment-hosted aquifers and enrichment of novel symbionts in the deep terrestrial subsurface.</title>
        <authorList>
            <person name="Probst A.J."/>
            <person name="Ladd B."/>
            <person name="Jarett J.K."/>
            <person name="Geller-Mcgrath D.E."/>
            <person name="Sieber C.M.K."/>
            <person name="Emerson J.B."/>
            <person name="Anantharaman K."/>
            <person name="Thomas B.C."/>
            <person name="Malmstrom R."/>
            <person name="Stieglmeier M."/>
            <person name="Klingl A."/>
            <person name="Woyke T."/>
            <person name="Ryan C.M."/>
            <person name="Banfield J.F."/>
        </authorList>
    </citation>
    <scope>NUCLEOTIDE SEQUENCE [LARGE SCALE GENOMIC DNA]</scope>
</reference>
<dbReference type="Pfam" id="PF12705">
    <property type="entry name" value="PDDEXK_1"/>
    <property type="match status" value="1"/>
</dbReference>
<evidence type="ECO:0000313" key="3">
    <source>
        <dbReference type="Proteomes" id="UP000230088"/>
    </source>
</evidence>
<dbReference type="Proteomes" id="UP000230088">
    <property type="component" value="Unassembled WGS sequence"/>
</dbReference>
<evidence type="ECO:0000313" key="2">
    <source>
        <dbReference type="EMBL" id="PIS39315.1"/>
    </source>
</evidence>
<dbReference type="EMBL" id="PEYD01000049">
    <property type="protein sequence ID" value="PIS39315.1"/>
    <property type="molecule type" value="Genomic_DNA"/>
</dbReference>
<accession>A0A2H0YLE1</accession>
<dbReference type="InterPro" id="IPR011604">
    <property type="entry name" value="PDDEXK-like_dom_sf"/>
</dbReference>
<sequence length="234" mass="27341">MKNNKPIKLSPNSLNLYYECQLCFWLDKRQGIRRPQPYPYALNMAVDLLLKEEFDKYRKKRDLHPLLVAYNVPAKLFPNQRLIDEWRNNFKGIRYYDPILDATLFGAVDDILEFTDGKLAPLDYKSTGSTVPKVYDRFQLQMDIYTYLLEKNGYKTVRKGCLAFYIVDKENGFKDRLPFKKEIHIIDTDPSYVPGVFKEAVALLKRDSPPPHSPDCQYGRWLKSVSKIGFNPVA</sequence>
<organism evidence="2 3">
    <name type="scientific">Candidatus Nealsonbacteria bacterium CG08_land_8_20_14_0_20_38_20</name>
    <dbReference type="NCBI Taxonomy" id="1974705"/>
    <lineage>
        <taxon>Bacteria</taxon>
        <taxon>Candidatus Nealsoniibacteriota</taxon>
    </lineage>
</organism>
<gene>
    <name evidence="2" type="ORF">COT33_02635</name>
</gene>
<dbReference type="InterPro" id="IPR038726">
    <property type="entry name" value="PDDEXK_AddAB-type"/>
</dbReference>
<dbReference type="AlphaFoldDB" id="A0A2H0YLE1"/>
<evidence type="ECO:0000259" key="1">
    <source>
        <dbReference type="Pfam" id="PF12705"/>
    </source>
</evidence>
<name>A0A2H0YLE1_9BACT</name>
<feature type="domain" description="PD-(D/E)XK endonuclease-like" evidence="1">
    <location>
        <begin position="9"/>
        <end position="218"/>
    </location>
</feature>
<protein>
    <recommendedName>
        <fullName evidence="1">PD-(D/E)XK endonuclease-like domain-containing protein</fullName>
    </recommendedName>
</protein>
<dbReference type="Gene3D" id="3.90.320.10">
    <property type="match status" value="1"/>
</dbReference>